<sequence length="91" mass="10474">MHGDFQNNFIRTHLLYHANQQAISAREILEEVNSHGYNVTEEKIEKQLSHLAAENFLSTADSSYMITDSGKKELESVQKHLKPLYEEVGRN</sequence>
<dbReference type="AlphaFoldDB" id="A0A365KUF8"/>
<dbReference type="InterPro" id="IPR036390">
    <property type="entry name" value="WH_DNA-bd_sf"/>
</dbReference>
<feature type="domain" description="Ribonuclease R winged-helix" evidence="1">
    <location>
        <begin position="19"/>
        <end position="74"/>
    </location>
</feature>
<dbReference type="RefSeq" id="WP_112223976.1">
    <property type="nucleotide sequence ID" value="NZ_CP047673.1"/>
</dbReference>
<dbReference type="SUPFAM" id="SSF46785">
    <property type="entry name" value="Winged helix' DNA-binding domain"/>
    <property type="match status" value="1"/>
</dbReference>
<dbReference type="EMBL" id="QLZR01000004">
    <property type="protein sequence ID" value="RAZ76810.1"/>
    <property type="molecule type" value="Genomic_DNA"/>
</dbReference>
<keyword evidence="3" id="KW-1185">Reference proteome</keyword>
<protein>
    <recommendedName>
        <fullName evidence="1">Ribonuclease R winged-helix domain-containing protein</fullName>
    </recommendedName>
</protein>
<evidence type="ECO:0000313" key="2">
    <source>
        <dbReference type="EMBL" id="RAZ76810.1"/>
    </source>
</evidence>
<reference evidence="2 3" key="1">
    <citation type="submission" date="2018-06" db="EMBL/GenBank/DDBJ databases">
        <title>The draft genome sequences of strains SCU63 and S1.</title>
        <authorList>
            <person name="Gan L."/>
        </authorList>
    </citation>
    <scope>NUCLEOTIDE SEQUENCE [LARGE SCALE GENOMIC DNA]</scope>
    <source>
        <strain evidence="2 3">SCU63</strain>
    </source>
</reference>
<proteinExistence type="predicted"/>
<name>A0A365KUF8_9BACL</name>
<dbReference type="Pfam" id="PF08461">
    <property type="entry name" value="WHD_RNase_R"/>
    <property type="match status" value="1"/>
</dbReference>
<dbReference type="Gene3D" id="1.10.10.10">
    <property type="entry name" value="Winged helix-like DNA-binding domain superfamily/Winged helix DNA-binding domain"/>
    <property type="match status" value="1"/>
</dbReference>
<dbReference type="InterPro" id="IPR036388">
    <property type="entry name" value="WH-like_DNA-bd_sf"/>
</dbReference>
<evidence type="ECO:0000313" key="3">
    <source>
        <dbReference type="Proteomes" id="UP000251002"/>
    </source>
</evidence>
<evidence type="ECO:0000259" key="1">
    <source>
        <dbReference type="Pfam" id="PF08461"/>
    </source>
</evidence>
<gene>
    <name evidence="2" type="ORF">DP120_12345</name>
</gene>
<comment type="caution">
    <text evidence="2">The sequence shown here is derived from an EMBL/GenBank/DDBJ whole genome shotgun (WGS) entry which is preliminary data.</text>
</comment>
<dbReference type="Proteomes" id="UP000251002">
    <property type="component" value="Unassembled WGS sequence"/>
</dbReference>
<accession>A0A365KUF8</accession>
<organism evidence="2 3">
    <name type="scientific">Planococcus halotolerans</name>
    <dbReference type="NCBI Taxonomy" id="2233542"/>
    <lineage>
        <taxon>Bacteria</taxon>
        <taxon>Bacillati</taxon>
        <taxon>Bacillota</taxon>
        <taxon>Bacilli</taxon>
        <taxon>Bacillales</taxon>
        <taxon>Caryophanaceae</taxon>
        <taxon>Planococcus</taxon>
    </lineage>
</organism>
<dbReference type="InterPro" id="IPR013668">
    <property type="entry name" value="RNase_R_HTH_12"/>
</dbReference>